<keyword evidence="2" id="KW-0472">Membrane</keyword>
<evidence type="ECO:0000313" key="3">
    <source>
        <dbReference type="EMBL" id="MVU76387.1"/>
    </source>
</evidence>
<dbReference type="AlphaFoldDB" id="A0A7K1UQ06"/>
<comment type="caution">
    <text evidence="3">The sequence shown here is derived from an EMBL/GenBank/DDBJ whole genome shotgun (WGS) entry which is preliminary data.</text>
</comment>
<dbReference type="Proteomes" id="UP000466794">
    <property type="component" value="Unassembled WGS sequence"/>
</dbReference>
<accession>A0A7K1UQ06</accession>
<evidence type="ECO:0000256" key="1">
    <source>
        <dbReference type="SAM" id="MobiDB-lite"/>
    </source>
</evidence>
<protein>
    <submittedName>
        <fullName evidence="3">Uncharacterized protein</fullName>
    </submittedName>
</protein>
<keyword evidence="4" id="KW-1185">Reference proteome</keyword>
<dbReference type="Pfam" id="PF19650">
    <property type="entry name" value="DUF6153"/>
    <property type="match status" value="1"/>
</dbReference>
<organism evidence="3 4">
    <name type="scientific">Nocardia terrae</name>
    <dbReference type="NCBI Taxonomy" id="2675851"/>
    <lineage>
        <taxon>Bacteria</taxon>
        <taxon>Bacillati</taxon>
        <taxon>Actinomycetota</taxon>
        <taxon>Actinomycetes</taxon>
        <taxon>Mycobacteriales</taxon>
        <taxon>Nocardiaceae</taxon>
        <taxon>Nocardia</taxon>
    </lineage>
</organism>
<name>A0A7K1UQ06_9NOCA</name>
<gene>
    <name evidence="3" type="ORF">GPX89_03905</name>
</gene>
<keyword evidence="2" id="KW-0812">Transmembrane</keyword>
<feature type="region of interest" description="Disordered" evidence="1">
    <location>
        <begin position="103"/>
        <end position="122"/>
    </location>
</feature>
<proteinExistence type="predicted"/>
<reference evidence="3 4" key="1">
    <citation type="submission" date="2019-12" db="EMBL/GenBank/DDBJ databases">
        <title>Nocardia sp. nov. ET3-3 isolated from soil.</title>
        <authorList>
            <person name="Kanchanasin P."/>
            <person name="Tanasupawat S."/>
            <person name="Yuki M."/>
            <person name="Kudo T."/>
        </authorList>
    </citation>
    <scope>NUCLEOTIDE SEQUENCE [LARGE SCALE GENOMIC DNA]</scope>
    <source>
        <strain evidence="3 4">ET3-3</strain>
    </source>
</reference>
<dbReference type="InterPro" id="IPR046151">
    <property type="entry name" value="DUF6153"/>
</dbReference>
<keyword evidence="2" id="KW-1133">Transmembrane helix</keyword>
<evidence type="ECO:0000256" key="2">
    <source>
        <dbReference type="SAM" id="Phobius"/>
    </source>
</evidence>
<evidence type="ECO:0000313" key="4">
    <source>
        <dbReference type="Proteomes" id="UP000466794"/>
    </source>
</evidence>
<dbReference type="EMBL" id="WRPP01000001">
    <property type="protein sequence ID" value="MVU76387.1"/>
    <property type="molecule type" value="Genomic_DNA"/>
</dbReference>
<sequence length="135" mass="13902">MADQRVSRRATGVVRWLGVLALLLGIAAMHAGVFSVATGAGHDMAGPATAIAAPMAAMHDAPSPADQPAPTHVQHACEAFTLAAAAFVLGLIVLGWITRTPDSDHPAAAPTAGDHRERPPPWTVPALAQLSILRI</sequence>
<feature type="transmembrane region" description="Helical" evidence="2">
    <location>
        <begin position="12"/>
        <end position="37"/>
    </location>
</feature>
<dbReference type="RefSeq" id="WP_157355168.1">
    <property type="nucleotide sequence ID" value="NZ_WRPP01000001.1"/>
</dbReference>
<feature type="transmembrane region" description="Helical" evidence="2">
    <location>
        <begin position="79"/>
        <end position="97"/>
    </location>
</feature>